<dbReference type="Proteomes" id="UP000078544">
    <property type="component" value="Unassembled WGS sequence"/>
</dbReference>
<evidence type="ECO:0000313" key="4">
    <source>
        <dbReference type="Proteomes" id="UP000078544"/>
    </source>
</evidence>
<accession>A0A166UJ10</accession>
<evidence type="ECO:0000256" key="2">
    <source>
        <dbReference type="SAM" id="Phobius"/>
    </source>
</evidence>
<dbReference type="EMBL" id="AZGY01000001">
    <property type="protein sequence ID" value="OAA32599.1"/>
    <property type="molecule type" value="Genomic_DNA"/>
</dbReference>
<name>A0A166UJ10_9HYPO</name>
<feature type="compositionally biased region" description="Basic and acidic residues" evidence="1">
    <location>
        <begin position="199"/>
        <end position="216"/>
    </location>
</feature>
<dbReference type="OrthoDB" id="5376804at2759"/>
<keyword evidence="4" id="KW-1185">Reference proteome</keyword>
<feature type="compositionally biased region" description="Polar residues" evidence="1">
    <location>
        <begin position="95"/>
        <end position="104"/>
    </location>
</feature>
<protein>
    <submittedName>
        <fullName evidence="3">Uncharacterized protein</fullName>
    </submittedName>
</protein>
<organism evidence="3 4">
    <name type="scientific">Moelleriella libera RCEF 2490</name>
    <dbReference type="NCBI Taxonomy" id="1081109"/>
    <lineage>
        <taxon>Eukaryota</taxon>
        <taxon>Fungi</taxon>
        <taxon>Dikarya</taxon>
        <taxon>Ascomycota</taxon>
        <taxon>Pezizomycotina</taxon>
        <taxon>Sordariomycetes</taxon>
        <taxon>Hypocreomycetidae</taxon>
        <taxon>Hypocreales</taxon>
        <taxon>Clavicipitaceae</taxon>
        <taxon>Moelleriella</taxon>
    </lineage>
</organism>
<keyword evidence="2" id="KW-0812">Transmembrane</keyword>
<dbReference type="PANTHER" id="PTHR35394:SF5">
    <property type="entry name" value="DUF3176 DOMAIN-CONTAINING PROTEIN"/>
    <property type="match status" value="1"/>
</dbReference>
<keyword evidence="2" id="KW-1133">Transmembrane helix</keyword>
<keyword evidence="2" id="KW-0472">Membrane</keyword>
<gene>
    <name evidence="3" type="ORF">AAL_00064</name>
</gene>
<dbReference type="AlphaFoldDB" id="A0A166UJ10"/>
<evidence type="ECO:0000256" key="1">
    <source>
        <dbReference type="SAM" id="MobiDB-lite"/>
    </source>
</evidence>
<reference evidence="3 4" key="1">
    <citation type="journal article" date="2016" name="Genome Biol. Evol.">
        <title>Divergent and convergent evolution of fungal pathogenicity.</title>
        <authorList>
            <person name="Shang Y."/>
            <person name="Xiao G."/>
            <person name="Zheng P."/>
            <person name="Cen K."/>
            <person name="Zhan S."/>
            <person name="Wang C."/>
        </authorList>
    </citation>
    <scope>NUCLEOTIDE SEQUENCE [LARGE SCALE GENOMIC DNA]</scope>
    <source>
        <strain evidence="3 4">RCEF 2490</strain>
    </source>
</reference>
<dbReference type="PANTHER" id="PTHR35394">
    <property type="entry name" value="DUF3176 DOMAIN-CONTAINING PROTEIN"/>
    <property type="match status" value="1"/>
</dbReference>
<feature type="region of interest" description="Disordered" evidence="1">
    <location>
        <begin position="93"/>
        <end position="120"/>
    </location>
</feature>
<evidence type="ECO:0000313" key="3">
    <source>
        <dbReference type="EMBL" id="OAA32599.1"/>
    </source>
</evidence>
<proteinExistence type="predicted"/>
<sequence length="231" mass="25691">MSKNGSLIDRPTSTASIRFTDTEDYTFHDGAVNKHGRDPFETPDSDIGKSLIPACKNEDVPHLPCSNWDGQSYTQLRNDSRAFWVNPRDGRNTGEAVTSVSQGAFETKPTEGDEIRARGPNRTSIRGTVQRRPDQYIRVRWPWMILPIVLVLLSTTFLVVAMARHAKGGTGAWKTSALPGLYHGLSGWEASRVTSSSAKDTESRTRAKWAVSREDQDGSLKLMRSVENAKR</sequence>
<feature type="compositionally biased region" description="Basic and acidic residues" evidence="1">
    <location>
        <begin position="108"/>
        <end position="117"/>
    </location>
</feature>
<feature type="transmembrane region" description="Helical" evidence="2">
    <location>
        <begin position="141"/>
        <end position="163"/>
    </location>
</feature>
<comment type="caution">
    <text evidence="3">The sequence shown here is derived from an EMBL/GenBank/DDBJ whole genome shotgun (WGS) entry which is preliminary data.</text>
</comment>
<feature type="region of interest" description="Disordered" evidence="1">
    <location>
        <begin position="193"/>
        <end position="216"/>
    </location>
</feature>